<evidence type="ECO:0000313" key="2">
    <source>
        <dbReference type="Proteomes" id="UP000824533"/>
    </source>
</evidence>
<accession>A0ACC1CEL2</accession>
<protein>
    <submittedName>
        <fullName evidence="1">Uncharacterized protein</fullName>
    </submittedName>
</protein>
<dbReference type="EMBL" id="CM034415">
    <property type="protein sequence ID" value="KAJ0169991.1"/>
    <property type="molecule type" value="Genomic_DNA"/>
</dbReference>
<gene>
    <name evidence="1" type="ORF">K1T71_014597</name>
</gene>
<keyword evidence="2" id="KW-1185">Reference proteome</keyword>
<name>A0ACC1CEL2_9NEOP</name>
<comment type="caution">
    <text evidence="1">The sequence shown here is derived from an EMBL/GenBank/DDBJ whole genome shotgun (WGS) entry which is preliminary data.</text>
</comment>
<proteinExistence type="predicted"/>
<dbReference type="Proteomes" id="UP000824533">
    <property type="component" value="Linkage Group LG29"/>
</dbReference>
<reference evidence="1 2" key="1">
    <citation type="journal article" date="2021" name="Front. Genet.">
        <title>Chromosome-Level Genome Assembly Reveals Significant Gene Expansion in the Toll and IMD Signaling Pathways of Dendrolimus kikuchii.</title>
        <authorList>
            <person name="Zhou J."/>
            <person name="Wu P."/>
            <person name="Xiong Z."/>
            <person name="Liu N."/>
            <person name="Zhao N."/>
            <person name="Ji M."/>
            <person name="Qiu Y."/>
            <person name="Yang B."/>
        </authorList>
    </citation>
    <scope>NUCLEOTIDE SEQUENCE [LARGE SCALE GENOMIC DNA]</scope>
    <source>
        <strain evidence="1">Ann1</strain>
    </source>
</reference>
<sequence length="571" mass="65987">MEMLSTCRCCLTEGLHKDLYEPYAWLGKQEIYSEMLQECFNIVLSSAKLSRNAICEECIKTLRSSLSFKQQVLRVEEEMLCKLNSGETGKYFNGKPLDVKLEPKDDSDGDSDDYFLADAVREAPLKIIKSEKKNGASKKRTDTKKSVSKTRDSINKNSDNGWRVVKIKNLVTRLQTSIDSCDMPTLKSKKPESANKRITSLETSKINIRWSTRPPDKIKHRDNLHTILQFSNAMPFKNKSLLGYICGYCDCTYPDPADLRLHAEGQHKKQRLDYKCSFDMTEYTVKLDVMGLICTLCNAKMDNLNVLKEHLVKMHSKTIHTDIKDHILQFKLTKGDVYDCALCSSTYETFKMLKQHMNIHYSNYTCSKCDAPFATKRSLHAHRTTHLEGNFKCDHCDKVFPSRSKKMYHEKMKHLGARNISNCPYCDEPFRSYYQRNQHLIKVHNLEAQYKCNVCGRAFVLKSLLMSHIKKNHLMERNCQCTECGYRFFSKKALKAHMVKHSGERQFVCEVCNKAYARKYTLREHMRIHNNDRRFKCSVCGLTFVQKCSLKSHLLSNHGISMAASDIVTCT</sequence>
<organism evidence="1 2">
    <name type="scientific">Dendrolimus kikuchii</name>
    <dbReference type="NCBI Taxonomy" id="765133"/>
    <lineage>
        <taxon>Eukaryota</taxon>
        <taxon>Metazoa</taxon>
        <taxon>Ecdysozoa</taxon>
        <taxon>Arthropoda</taxon>
        <taxon>Hexapoda</taxon>
        <taxon>Insecta</taxon>
        <taxon>Pterygota</taxon>
        <taxon>Neoptera</taxon>
        <taxon>Endopterygota</taxon>
        <taxon>Lepidoptera</taxon>
        <taxon>Glossata</taxon>
        <taxon>Ditrysia</taxon>
        <taxon>Bombycoidea</taxon>
        <taxon>Lasiocampidae</taxon>
        <taxon>Dendrolimus</taxon>
    </lineage>
</organism>
<evidence type="ECO:0000313" key="1">
    <source>
        <dbReference type="EMBL" id="KAJ0169991.1"/>
    </source>
</evidence>